<name>A0ABQ3AJR5_9ACTN</name>
<comment type="caution">
    <text evidence="3">The sequence shown here is derived from an EMBL/GenBank/DDBJ whole genome shotgun (WGS) entry which is preliminary data.</text>
</comment>
<feature type="region of interest" description="Disordered" evidence="1">
    <location>
        <begin position="38"/>
        <end position="70"/>
    </location>
</feature>
<evidence type="ECO:0000313" key="3">
    <source>
        <dbReference type="EMBL" id="GGY58104.1"/>
    </source>
</evidence>
<sequence length="70" mass="6875">MSLTPTFRTVASGCIALSALFLAQAALAGVTPPSITQVRAGGPSVVSTPDGTTSRPAAGLNGTDDVTWGS</sequence>
<feature type="chain" id="PRO_5047203550" evidence="2">
    <location>
        <begin position="29"/>
        <end position="70"/>
    </location>
</feature>
<protein>
    <submittedName>
        <fullName evidence="3">Uncharacterized protein</fullName>
    </submittedName>
</protein>
<proteinExistence type="predicted"/>
<organism evidence="3 4">
    <name type="scientific">Streptomyces xanthochromogenes</name>
    <dbReference type="NCBI Taxonomy" id="67384"/>
    <lineage>
        <taxon>Bacteria</taxon>
        <taxon>Bacillati</taxon>
        <taxon>Actinomycetota</taxon>
        <taxon>Actinomycetes</taxon>
        <taxon>Kitasatosporales</taxon>
        <taxon>Streptomycetaceae</taxon>
        <taxon>Streptomyces</taxon>
    </lineage>
</organism>
<keyword evidence="2" id="KW-0732">Signal</keyword>
<accession>A0ABQ3AJR5</accession>
<evidence type="ECO:0000256" key="2">
    <source>
        <dbReference type="SAM" id="SignalP"/>
    </source>
</evidence>
<evidence type="ECO:0000313" key="4">
    <source>
        <dbReference type="Proteomes" id="UP000600946"/>
    </source>
</evidence>
<dbReference type="Proteomes" id="UP000600946">
    <property type="component" value="Unassembled WGS sequence"/>
</dbReference>
<evidence type="ECO:0000256" key="1">
    <source>
        <dbReference type="SAM" id="MobiDB-lite"/>
    </source>
</evidence>
<keyword evidence="4" id="KW-1185">Reference proteome</keyword>
<dbReference type="GeneID" id="96293996"/>
<feature type="compositionally biased region" description="Polar residues" evidence="1">
    <location>
        <begin position="45"/>
        <end position="55"/>
    </location>
</feature>
<dbReference type="RefSeq" id="WP_190028778.1">
    <property type="nucleotide sequence ID" value="NZ_BMUU01000013.1"/>
</dbReference>
<dbReference type="EMBL" id="BMUU01000013">
    <property type="protein sequence ID" value="GGY58104.1"/>
    <property type="molecule type" value="Genomic_DNA"/>
</dbReference>
<gene>
    <name evidence="3" type="ORF">GCM10010326_60920</name>
</gene>
<feature type="signal peptide" evidence="2">
    <location>
        <begin position="1"/>
        <end position="28"/>
    </location>
</feature>
<reference evidence="4" key="1">
    <citation type="journal article" date="2019" name="Int. J. Syst. Evol. Microbiol.">
        <title>The Global Catalogue of Microorganisms (GCM) 10K type strain sequencing project: providing services to taxonomists for standard genome sequencing and annotation.</title>
        <authorList>
            <consortium name="The Broad Institute Genomics Platform"/>
            <consortium name="The Broad Institute Genome Sequencing Center for Infectious Disease"/>
            <person name="Wu L."/>
            <person name="Ma J."/>
        </authorList>
    </citation>
    <scope>NUCLEOTIDE SEQUENCE [LARGE SCALE GENOMIC DNA]</scope>
    <source>
        <strain evidence="4">JCM 4594</strain>
    </source>
</reference>